<protein>
    <submittedName>
        <fullName evidence="2">Uncharacterized protein</fullName>
    </submittedName>
</protein>
<evidence type="ECO:0000313" key="2">
    <source>
        <dbReference type="EMBL" id="GBG70141.1"/>
    </source>
</evidence>
<feature type="compositionally biased region" description="Basic and acidic residues" evidence="1">
    <location>
        <begin position="326"/>
        <end position="343"/>
    </location>
</feature>
<evidence type="ECO:0000313" key="3">
    <source>
        <dbReference type="Proteomes" id="UP000265515"/>
    </source>
</evidence>
<feature type="region of interest" description="Disordered" evidence="1">
    <location>
        <begin position="276"/>
        <end position="384"/>
    </location>
</feature>
<dbReference type="EMBL" id="BFEA01000126">
    <property type="protein sequence ID" value="GBG70141.1"/>
    <property type="molecule type" value="Genomic_DNA"/>
</dbReference>
<accession>A0A388KJA9</accession>
<keyword evidence="3" id="KW-1185">Reference proteome</keyword>
<evidence type="ECO:0000256" key="1">
    <source>
        <dbReference type="SAM" id="MobiDB-lite"/>
    </source>
</evidence>
<proteinExistence type="predicted"/>
<sequence length="428" mass="47048">MPRTSLYEVVRFLGDMAVTLDNSLVLLRLYFPPGRCRKRLKDGEKRVNNRSKLYRDKLWALDWVSGTNEATCGAVVFLTEDEGTTWYCCAGIMRSEIDKATTEKGKVDERDLRKFFLISVYDDQGTDWVKTDQKVSLDLALFNGYGQKTFAIKAFDVKGDQLALAGYPTRGIRRRGVGGVNGGRPSGSCDLNVGWEAGGGCGARFGDDGEDDEQEGECGSGGGREHDEGGDNHCDVTVRHTEWERGVASGGMDEDGMVGGDMEAEELEEEGGDIGVSAGQALKGRGKREAKVSPTSTAPKKQARRKTIDEARVALDTSQGTSSEPVMKREASGRVCRTSEPKKNMRSLRRPKSDDSSNYAERVDPRVSTSMGHGDDGLETNKPSPINMAQCFFLKYDEQGRKRKNPPRVVIDVMQILQTPEGDIAFNQ</sequence>
<organism evidence="2 3">
    <name type="scientific">Chara braunii</name>
    <name type="common">Braun's stonewort</name>
    <dbReference type="NCBI Taxonomy" id="69332"/>
    <lineage>
        <taxon>Eukaryota</taxon>
        <taxon>Viridiplantae</taxon>
        <taxon>Streptophyta</taxon>
        <taxon>Charophyceae</taxon>
        <taxon>Charales</taxon>
        <taxon>Characeae</taxon>
        <taxon>Chara</taxon>
    </lineage>
</organism>
<feature type="compositionally biased region" description="Basic and acidic residues" evidence="1">
    <location>
        <begin position="223"/>
        <end position="234"/>
    </location>
</feature>
<comment type="caution">
    <text evidence="2">The sequence shown here is derived from an EMBL/GenBank/DDBJ whole genome shotgun (WGS) entry which is preliminary data.</text>
</comment>
<dbReference type="Gramene" id="GBG70141">
    <property type="protein sequence ID" value="GBG70141"/>
    <property type="gene ID" value="CBR_g6272"/>
</dbReference>
<dbReference type="Proteomes" id="UP000265515">
    <property type="component" value="Unassembled WGS sequence"/>
</dbReference>
<feature type="compositionally biased region" description="Basic and acidic residues" evidence="1">
    <location>
        <begin position="351"/>
        <end position="365"/>
    </location>
</feature>
<feature type="region of interest" description="Disordered" evidence="1">
    <location>
        <begin position="203"/>
        <end position="234"/>
    </location>
</feature>
<name>A0A388KJA9_CHABU</name>
<reference evidence="2 3" key="1">
    <citation type="journal article" date="2018" name="Cell">
        <title>The Chara Genome: Secondary Complexity and Implications for Plant Terrestrialization.</title>
        <authorList>
            <person name="Nishiyama T."/>
            <person name="Sakayama H."/>
            <person name="Vries J.D."/>
            <person name="Buschmann H."/>
            <person name="Saint-Marcoux D."/>
            <person name="Ullrich K.K."/>
            <person name="Haas F.B."/>
            <person name="Vanderstraeten L."/>
            <person name="Becker D."/>
            <person name="Lang D."/>
            <person name="Vosolsobe S."/>
            <person name="Rombauts S."/>
            <person name="Wilhelmsson P.K.I."/>
            <person name="Janitza P."/>
            <person name="Kern R."/>
            <person name="Heyl A."/>
            <person name="Rumpler F."/>
            <person name="Villalobos L.I.A.C."/>
            <person name="Clay J.M."/>
            <person name="Skokan R."/>
            <person name="Toyoda A."/>
            <person name="Suzuki Y."/>
            <person name="Kagoshima H."/>
            <person name="Schijlen E."/>
            <person name="Tajeshwar N."/>
            <person name="Catarino B."/>
            <person name="Hetherington A.J."/>
            <person name="Saltykova A."/>
            <person name="Bonnot C."/>
            <person name="Breuninger H."/>
            <person name="Symeonidi A."/>
            <person name="Radhakrishnan G.V."/>
            <person name="Van Nieuwerburgh F."/>
            <person name="Deforce D."/>
            <person name="Chang C."/>
            <person name="Karol K.G."/>
            <person name="Hedrich R."/>
            <person name="Ulvskov P."/>
            <person name="Glockner G."/>
            <person name="Delwiche C.F."/>
            <person name="Petrasek J."/>
            <person name="Van de Peer Y."/>
            <person name="Friml J."/>
            <person name="Beilby M."/>
            <person name="Dolan L."/>
            <person name="Kohara Y."/>
            <person name="Sugano S."/>
            <person name="Fujiyama A."/>
            <person name="Delaux P.-M."/>
            <person name="Quint M."/>
            <person name="TheiBen G."/>
            <person name="Hagemann M."/>
            <person name="Harholt J."/>
            <person name="Dunand C."/>
            <person name="Zachgo S."/>
            <person name="Langdale J."/>
            <person name="Maumus F."/>
            <person name="Straeten D.V.D."/>
            <person name="Gould S.B."/>
            <person name="Rensing S.A."/>
        </authorList>
    </citation>
    <scope>NUCLEOTIDE SEQUENCE [LARGE SCALE GENOMIC DNA]</scope>
    <source>
        <strain evidence="2 3">S276</strain>
    </source>
</reference>
<dbReference type="AlphaFoldDB" id="A0A388KJA9"/>
<gene>
    <name evidence="2" type="ORF">CBR_g6272</name>
</gene>